<dbReference type="Pfam" id="PF00849">
    <property type="entry name" value="PseudoU_synth_2"/>
    <property type="match status" value="1"/>
</dbReference>
<dbReference type="OrthoDB" id="9807829at2"/>
<evidence type="ECO:0000313" key="6">
    <source>
        <dbReference type="EMBL" id="PAX51581.1"/>
    </source>
</evidence>
<reference evidence="6 7" key="1">
    <citation type="submission" date="2017-08" db="EMBL/GenBank/DDBJ databases">
        <title>Draft genome sequence of filamentous cyanobacterium Calothrix elsteri CCALA 953.</title>
        <authorList>
            <person name="Gagunashvili A.N."/>
            <person name="Elster J."/>
            <person name="Andresson O.S."/>
        </authorList>
    </citation>
    <scope>NUCLEOTIDE SEQUENCE [LARGE SCALE GENOMIC DNA]</scope>
    <source>
        <strain evidence="6 7">CCALA 953</strain>
    </source>
</reference>
<proteinExistence type="predicted"/>
<dbReference type="InterPro" id="IPR006224">
    <property type="entry name" value="PsdUridine_synth_RluA-like_CS"/>
</dbReference>
<evidence type="ECO:0000256" key="1">
    <source>
        <dbReference type="ARBA" id="ARBA00000073"/>
    </source>
</evidence>
<dbReference type="EMBL" id="NTFS01000369">
    <property type="protein sequence ID" value="PAX51581.1"/>
    <property type="molecule type" value="Genomic_DNA"/>
</dbReference>
<dbReference type="GO" id="GO:0140098">
    <property type="term" value="F:catalytic activity, acting on RNA"/>
    <property type="evidence" value="ECO:0007669"/>
    <property type="project" value="UniProtKB-ARBA"/>
</dbReference>
<dbReference type="GO" id="GO:0009982">
    <property type="term" value="F:pseudouridine synthase activity"/>
    <property type="evidence" value="ECO:0007669"/>
    <property type="project" value="InterPro"/>
</dbReference>
<dbReference type="CDD" id="cd02869">
    <property type="entry name" value="PseudoU_synth_RluA_like"/>
    <property type="match status" value="1"/>
</dbReference>
<dbReference type="SUPFAM" id="SSF55120">
    <property type="entry name" value="Pseudouridine synthase"/>
    <property type="match status" value="1"/>
</dbReference>
<accession>A0A2A2TD07</accession>
<dbReference type="InterPro" id="IPR050188">
    <property type="entry name" value="RluA_PseudoU_synthase"/>
</dbReference>
<dbReference type="InterPro" id="IPR020103">
    <property type="entry name" value="PsdUridine_synth_cat_dom_sf"/>
</dbReference>
<dbReference type="Gene3D" id="3.30.2350.10">
    <property type="entry name" value="Pseudouridine synthase"/>
    <property type="match status" value="1"/>
</dbReference>
<dbReference type="AlphaFoldDB" id="A0A2A2TD07"/>
<dbReference type="PANTHER" id="PTHR21600">
    <property type="entry name" value="MITOCHONDRIAL RNA PSEUDOURIDINE SYNTHASE"/>
    <property type="match status" value="1"/>
</dbReference>
<sequence length="574" mass="66033">MKLLHELSDFLDHNYAINQSKVNTKPNYYYQGYCPLTGELLQLPRTNLAENIAHGLMEYLASNEQYAHEDKMYGILIVELPDGEQRILKAFSGLLNGNSHVDGWVPSISGRDKVKLNEHSTLLKLEEIKQEIIALQQIPEREQYQTIALELEVRSQNLKQLHQHRKQQRHQQRQILTTTLTEETLGLALEQLNAESRQDGIEYKLLKQEINRQLHPIKQIIEVIDKNILELKQSRKELSRQLQAQMHATYSLTNFLGTSLTLRQLMPLGLPTGTGDCCAPKLLHYAAKNGFKPLAMAEFWWGDSSVNRDKISGHFYGACGERCQPIMGFLLSGIEGDKEVNKRQVNKGKNIQYPIRNVNYQLPIIYQDEYLIAINKPPGLLSVPGRYRDTQDSVLSRLRNLIPDGINLMAIHRLDRETSGILLLAHNLDIYRQISQQFQQRQVQKIYEAILSGLLETQQDVIELPLWGNPENRPSQEVNFIHGKPSITYFQVLERQKLEIQKNHTRIEFKPITGRTHQLRVHSADEMGLNMPILGDKLYGCNEDVSRLHLHAKELIFKHPISGEILKLIVKTPF</sequence>
<evidence type="ECO:0000256" key="3">
    <source>
        <dbReference type="ARBA" id="ARBA00033164"/>
    </source>
</evidence>
<name>A0A2A2TD07_9CYAN</name>
<dbReference type="GO" id="GO:0000455">
    <property type="term" value="P:enzyme-directed rRNA pseudouridine synthesis"/>
    <property type="evidence" value="ECO:0007669"/>
    <property type="project" value="TreeGrafter"/>
</dbReference>
<evidence type="ECO:0000256" key="4">
    <source>
        <dbReference type="SAM" id="Coils"/>
    </source>
</evidence>
<dbReference type="InterPro" id="IPR006145">
    <property type="entry name" value="PsdUridine_synth_RsuA/RluA"/>
</dbReference>
<keyword evidence="7" id="KW-1185">Reference proteome</keyword>
<protein>
    <recommendedName>
        <fullName evidence="2">RNA pseudouridylate synthase</fullName>
    </recommendedName>
    <alternativeName>
        <fullName evidence="3">RNA-uridine isomerase</fullName>
    </alternativeName>
</protein>
<comment type="catalytic activity">
    <reaction evidence="1">
        <text>a uridine in RNA = a pseudouridine in RNA</text>
        <dbReference type="Rhea" id="RHEA:48348"/>
        <dbReference type="Rhea" id="RHEA-COMP:12068"/>
        <dbReference type="Rhea" id="RHEA-COMP:12069"/>
        <dbReference type="ChEBI" id="CHEBI:65314"/>
        <dbReference type="ChEBI" id="CHEBI:65315"/>
    </reaction>
</comment>
<organism evidence="6 7">
    <name type="scientific">Brunnivagina elsteri CCALA 953</name>
    <dbReference type="NCBI Taxonomy" id="987040"/>
    <lineage>
        <taxon>Bacteria</taxon>
        <taxon>Bacillati</taxon>
        <taxon>Cyanobacteriota</taxon>
        <taxon>Cyanophyceae</taxon>
        <taxon>Nostocales</taxon>
        <taxon>Calotrichaceae</taxon>
        <taxon>Brunnivagina</taxon>
    </lineage>
</organism>
<evidence type="ECO:0000256" key="2">
    <source>
        <dbReference type="ARBA" id="ARBA00031870"/>
    </source>
</evidence>
<dbReference type="RefSeq" id="WP_095724075.1">
    <property type="nucleotide sequence ID" value="NZ_NTFS01000369.1"/>
</dbReference>
<feature type="domain" description="Pseudouridine synthase RsuA/RluA-like" evidence="5">
    <location>
        <begin position="370"/>
        <end position="524"/>
    </location>
</feature>
<dbReference type="GO" id="GO:0003723">
    <property type="term" value="F:RNA binding"/>
    <property type="evidence" value="ECO:0007669"/>
    <property type="project" value="InterPro"/>
</dbReference>
<keyword evidence="4" id="KW-0175">Coiled coil</keyword>
<comment type="caution">
    <text evidence="6">The sequence shown here is derived from an EMBL/GenBank/DDBJ whole genome shotgun (WGS) entry which is preliminary data.</text>
</comment>
<evidence type="ECO:0000313" key="7">
    <source>
        <dbReference type="Proteomes" id="UP000218238"/>
    </source>
</evidence>
<gene>
    <name evidence="6" type="ORF">CK510_24030</name>
</gene>
<feature type="coiled-coil region" evidence="4">
    <location>
        <begin position="221"/>
        <end position="248"/>
    </location>
</feature>
<dbReference type="Proteomes" id="UP000218238">
    <property type="component" value="Unassembled WGS sequence"/>
</dbReference>
<dbReference type="PROSITE" id="PS01129">
    <property type="entry name" value="PSI_RLU"/>
    <property type="match status" value="1"/>
</dbReference>
<dbReference type="PANTHER" id="PTHR21600:SF89">
    <property type="entry name" value="RIBOSOMAL LARGE SUBUNIT PSEUDOURIDINE SYNTHASE A"/>
    <property type="match status" value="1"/>
</dbReference>
<evidence type="ECO:0000259" key="5">
    <source>
        <dbReference type="Pfam" id="PF00849"/>
    </source>
</evidence>